<dbReference type="AlphaFoldDB" id="A0A0A9BSS9"/>
<reference evidence="1" key="1">
    <citation type="submission" date="2014-09" db="EMBL/GenBank/DDBJ databases">
        <authorList>
            <person name="Magalhaes I.L.F."/>
            <person name="Oliveira U."/>
            <person name="Santos F.R."/>
            <person name="Vidigal T.H.D.A."/>
            <person name="Brescovit A.D."/>
            <person name="Santos A.J."/>
        </authorList>
    </citation>
    <scope>NUCLEOTIDE SEQUENCE</scope>
    <source>
        <tissue evidence="1">Shoot tissue taken approximately 20 cm above the soil surface</tissue>
    </source>
</reference>
<dbReference type="EMBL" id="GBRH01233680">
    <property type="protein sequence ID" value="JAD64215.1"/>
    <property type="molecule type" value="Transcribed_RNA"/>
</dbReference>
<evidence type="ECO:0000313" key="1">
    <source>
        <dbReference type="EMBL" id="JAD64215.1"/>
    </source>
</evidence>
<protein>
    <submittedName>
        <fullName evidence="1">Uncharacterized protein</fullName>
    </submittedName>
</protein>
<proteinExistence type="predicted"/>
<accession>A0A0A9BSS9</accession>
<name>A0A0A9BSS9_ARUDO</name>
<sequence>MRNKIMMSGLKICFWIHSGLKNWLVLEPSNPNSKSNLPIWFECQKIGQNAIPYACSANR</sequence>
<reference evidence="1" key="2">
    <citation type="journal article" date="2015" name="Data Brief">
        <title>Shoot transcriptome of the giant reed, Arundo donax.</title>
        <authorList>
            <person name="Barrero R.A."/>
            <person name="Guerrero F.D."/>
            <person name="Moolhuijzen P."/>
            <person name="Goolsby J.A."/>
            <person name="Tidwell J."/>
            <person name="Bellgard S.E."/>
            <person name="Bellgard M.I."/>
        </authorList>
    </citation>
    <scope>NUCLEOTIDE SEQUENCE</scope>
    <source>
        <tissue evidence="1">Shoot tissue taken approximately 20 cm above the soil surface</tissue>
    </source>
</reference>
<organism evidence="1">
    <name type="scientific">Arundo donax</name>
    <name type="common">Giant reed</name>
    <name type="synonym">Donax arundinaceus</name>
    <dbReference type="NCBI Taxonomy" id="35708"/>
    <lineage>
        <taxon>Eukaryota</taxon>
        <taxon>Viridiplantae</taxon>
        <taxon>Streptophyta</taxon>
        <taxon>Embryophyta</taxon>
        <taxon>Tracheophyta</taxon>
        <taxon>Spermatophyta</taxon>
        <taxon>Magnoliopsida</taxon>
        <taxon>Liliopsida</taxon>
        <taxon>Poales</taxon>
        <taxon>Poaceae</taxon>
        <taxon>PACMAD clade</taxon>
        <taxon>Arundinoideae</taxon>
        <taxon>Arundineae</taxon>
        <taxon>Arundo</taxon>
    </lineage>
</organism>